<proteinExistence type="predicted"/>
<feature type="chain" id="PRO_5003395077" evidence="10">
    <location>
        <begin position="21"/>
        <end position="403"/>
    </location>
</feature>
<evidence type="ECO:0000256" key="1">
    <source>
        <dbReference type="ARBA" id="ARBA00002523"/>
    </source>
</evidence>
<keyword evidence="7" id="KW-0325">Glycoprotein</keyword>
<keyword evidence="13" id="KW-1185">Reference proteome</keyword>
<keyword evidence="8" id="KW-0449">Lipoprotein</keyword>
<evidence type="ECO:0000256" key="2">
    <source>
        <dbReference type="ARBA" id="ARBA00004609"/>
    </source>
</evidence>
<protein>
    <submittedName>
        <fullName evidence="12">Variant surface glycoprotein</fullName>
    </submittedName>
</protein>
<dbReference type="Pfam" id="PF13206">
    <property type="entry name" value="VSG_B"/>
    <property type="match status" value="1"/>
</dbReference>
<evidence type="ECO:0000256" key="9">
    <source>
        <dbReference type="SAM" id="MobiDB-lite"/>
    </source>
</evidence>
<dbReference type="VEuPathDB" id="TriTrypDB:TcIL3000_0_19580"/>
<accession>F9WIF9</accession>
<gene>
    <name evidence="12" type="ORF">TCIL3000_0_19580</name>
</gene>
<evidence type="ECO:0000313" key="13">
    <source>
        <dbReference type="Proteomes" id="UP000000702"/>
    </source>
</evidence>
<dbReference type="AlphaFoldDB" id="F9WIF9"/>
<comment type="subcellular location">
    <subcellularLocation>
        <location evidence="2">Cell membrane</location>
        <topology evidence="2">Lipid-anchor</topology>
        <topology evidence="2">GPI-anchor</topology>
    </subcellularLocation>
</comment>
<comment type="caution">
    <text evidence="12">The sequence shown here is derived from an EMBL/GenBank/DDBJ whole genome shotgun (WGS) entry which is preliminary data.</text>
</comment>
<evidence type="ECO:0000256" key="3">
    <source>
        <dbReference type="ARBA" id="ARBA00022475"/>
    </source>
</evidence>
<keyword evidence="6" id="KW-0472">Membrane</keyword>
<organism evidence="12 13">
    <name type="scientific">Trypanosoma congolense (strain IL3000)</name>
    <dbReference type="NCBI Taxonomy" id="1068625"/>
    <lineage>
        <taxon>Eukaryota</taxon>
        <taxon>Discoba</taxon>
        <taxon>Euglenozoa</taxon>
        <taxon>Kinetoplastea</taxon>
        <taxon>Metakinetoplastina</taxon>
        <taxon>Trypanosomatida</taxon>
        <taxon>Trypanosomatidae</taxon>
        <taxon>Trypanosoma</taxon>
        <taxon>Nannomonas</taxon>
    </lineage>
</organism>
<keyword evidence="3" id="KW-1003">Cell membrane</keyword>
<evidence type="ECO:0000256" key="4">
    <source>
        <dbReference type="ARBA" id="ARBA00022622"/>
    </source>
</evidence>
<dbReference type="Proteomes" id="UP000000702">
    <property type="component" value="Unassembled WGS sequence"/>
</dbReference>
<evidence type="ECO:0000256" key="5">
    <source>
        <dbReference type="ARBA" id="ARBA00022729"/>
    </source>
</evidence>
<evidence type="ECO:0000256" key="10">
    <source>
        <dbReference type="SAM" id="SignalP"/>
    </source>
</evidence>
<dbReference type="InterPro" id="IPR025932">
    <property type="entry name" value="Trypano_VSG_B_N_dom"/>
</dbReference>
<comment type="function">
    <text evidence="1">VSG forms a coat on the surface of the parasite. The trypanosome evades the immune response of the host by expressing a series of antigenically distinct VSGs from an estimated 1000 VSG genes.</text>
</comment>
<evidence type="ECO:0000256" key="7">
    <source>
        <dbReference type="ARBA" id="ARBA00023180"/>
    </source>
</evidence>
<feature type="signal peptide" evidence="10">
    <location>
        <begin position="1"/>
        <end position="20"/>
    </location>
</feature>
<name>F9WIF9_TRYCI</name>
<keyword evidence="5 10" id="KW-0732">Signal</keyword>
<feature type="region of interest" description="Disordered" evidence="9">
    <location>
        <begin position="322"/>
        <end position="365"/>
    </location>
</feature>
<evidence type="ECO:0000259" key="11">
    <source>
        <dbReference type="Pfam" id="PF13206"/>
    </source>
</evidence>
<sequence length="403" mass="44495">MNKNLATLLVLWLGSGAWWGMESPVPRVSARNKVAGKLLCEAFRAANALRNSVNVSQNLKNEIKLAVYGAPDRVQFDEGGNFRHSSLFRYGTQYPREKVCEYYGNNRGRGQVDGIFAESLFGAFVCVCAPPITNRYETLCGVRHWERRRAWSGNFNWGGRHHSLLQDVWDEVISKCKAGVNNHESHLTRLGNLAKALTAIRNELRWHRASGGDVHILGDTRDIRGCSGKAGKEVCAAYKYEAWKRGVPWIQSLWHVLHQLYAEYEKAVGPRITVTVPQPSPQTSGTHGNPGTSWTSQESQPYQPHQPREVLVDEQGHTIVLDDDTFPEDLPNSTEAGWEAEENETSNPVQGPIPNPTSDLDPTSPEAAEGIVAHLTAAAHEGGASITPACAWRLFTATVALLG</sequence>
<reference evidence="12 13" key="2">
    <citation type="journal article" date="2012" name="Proc. Natl. Acad. Sci. U.S.A.">
        <title>Antigenic diversity is generated by distinct evolutionary mechanisms in African trypanosome species.</title>
        <authorList>
            <person name="Jackson A.P."/>
            <person name="Berry A."/>
            <person name="Aslett M."/>
            <person name="Allison H.C."/>
            <person name="Burton P."/>
            <person name="Vavrova-Anderson J."/>
            <person name="Brown R."/>
            <person name="Browne H."/>
            <person name="Corton N."/>
            <person name="Hauser H."/>
            <person name="Gamble J."/>
            <person name="Gilderthorp R."/>
            <person name="Marcello L."/>
            <person name="McQuillan J."/>
            <person name="Otto T.D."/>
            <person name="Quail M.A."/>
            <person name="Sanders M.J."/>
            <person name="van Tonder A."/>
            <person name="Ginger M.L."/>
            <person name="Field M.C."/>
            <person name="Barry J.D."/>
            <person name="Hertz-Fowler C."/>
            <person name="Berriman M."/>
        </authorList>
    </citation>
    <scope>NUCLEOTIDE SEQUENCE [LARGE SCALE GENOMIC DNA]</scope>
    <source>
        <strain evidence="12 13">IL3000</strain>
    </source>
</reference>
<feature type="region of interest" description="Disordered" evidence="9">
    <location>
        <begin position="274"/>
        <end position="307"/>
    </location>
</feature>
<feature type="compositionally biased region" description="Polar residues" evidence="9">
    <location>
        <begin position="275"/>
        <end position="303"/>
    </location>
</feature>
<dbReference type="EMBL" id="CAEQ01002585">
    <property type="protein sequence ID" value="CCD17106.1"/>
    <property type="molecule type" value="Genomic_DNA"/>
</dbReference>
<dbReference type="GO" id="GO:0098552">
    <property type="term" value="C:side of membrane"/>
    <property type="evidence" value="ECO:0007669"/>
    <property type="project" value="UniProtKB-KW"/>
</dbReference>
<evidence type="ECO:0000256" key="8">
    <source>
        <dbReference type="ARBA" id="ARBA00023288"/>
    </source>
</evidence>
<reference evidence="13" key="1">
    <citation type="submission" date="2011-07" db="EMBL/GenBank/DDBJ databases">
        <title>Divergent evolution of antigenic variation in African trypanosomes.</title>
        <authorList>
            <person name="Jackson A.P."/>
            <person name="Berry A."/>
            <person name="Allison H.C."/>
            <person name="Burton P."/>
            <person name="Anderson J."/>
            <person name="Aslett M."/>
            <person name="Brown R."/>
            <person name="Corton N."/>
            <person name="Harris D."/>
            <person name="Hauser H."/>
            <person name="Gamble J."/>
            <person name="Gilderthorp R."/>
            <person name="McQuillan J."/>
            <person name="Quail M.A."/>
            <person name="Sanders M."/>
            <person name="Van Tonder A."/>
            <person name="Ginger M.L."/>
            <person name="Donelson J.E."/>
            <person name="Field M.C."/>
            <person name="Barry J.D."/>
            <person name="Berriman M."/>
            <person name="Hertz-Fowler C."/>
        </authorList>
    </citation>
    <scope>NUCLEOTIDE SEQUENCE [LARGE SCALE GENOMIC DNA]</scope>
    <source>
        <strain evidence="13">IL3000</strain>
    </source>
</reference>
<feature type="domain" description="Trypanosome variant surface glycoprotein B-type N-terminal" evidence="11">
    <location>
        <begin position="54"/>
        <end position="263"/>
    </location>
</feature>
<evidence type="ECO:0000256" key="6">
    <source>
        <dbReference type="ARBA" id="ARBA00023136"/>
    </source>
</evidence>
<keyword evidence="4" id="KW-0336">GPI-anchor</keyword>
<evidence type="ECO:0000313" key="12">
    <source>
        <dbReference type="EMBL" id="CCD17106.1"/>
    </source>
</evidence>
<dbReference type="GO" id="GO:0005886">
    <property type="term" value="C:plasma membrane"/>
    <property type="evidence" value="ECO:0007669"/>
    <property type="project" value="UniProtKB-SubCell"/>
</dbReference>